<sequence length="564" mass="65469">MKFSTYAYQRPDVKTFELTFKELLGAFTQAATYEEQDEAMTALNKLRSEFDTMGTIASIRHSIDTNDDYYKAEQDFFDENGPIVQEYITDYYRALVESVFRDQLEAKWGRQLFQLAELSLQTFSPEVIEELQLENKLTTEYGNLLASAKIPFEGEERTLSQLAPFQQSPDRDMRKRAAEASFGFMAQHEEDFDRIYGELVKTRTSIAHKLGFRNYVELGYARMSRTDYNAEMVANFREQVLEHIVPVATKLKQRQQNRIGVDELLYYDESLAFLSGNATPKGDPDWIVSNGAKMYAELSPETDEFFRFMQDNELMDLVSKKGKRGGGYCTYISEHQAPYIFSNFNGTSGDIDVLTHEAGHAFQVYQSRSYAVPEYSFPTYEACEIHSMSMEFFTWPWMDLFFKEDADKYRFDHLASALIFIPYGVTVDEFQHFVYEHPEATPAERKEAWRNIEQKYLPHRQYADNTYLEQGGFWHRQSHIFNSPFYYIDYTLAQLCAFQFWKKMHENRHAAWADYLNLCKLGGSLSFTELVDEAGLVSPFEDGCVTSVIGTIDSWLNAVDDESL</sequence>
<dbReference type="Proteomes" id="UP000261905">
    <property type="component" value="Unassembled WGS sequence"/>
</dbReference>
<dbReference type="NCBIfam" id="TIGR02289">
    <property type="entry name" value="M3_not_pepF"/>
    <property type="match status" value="1"/>
</dbReference>
<dbReference type="InterPro" id="IPR011976">
    <property type="entry name" value="Pept_M3B_oligopep-rel"/>
</dbReference>
<evidence type="ECO:0000313" key="2">
    <source>
        <dbReference type="Proteomes" id="UP000261905"/>
    </source>
</evidence>
<accession>A0A371P7E7</accession>
<name>A0A371P7E7_9BACL</name>
<organism evidence="1 2">
    <name type="scientific">Paenibacillus paeoniae</name>
    <dbReference type="NCBI Taxonomy" id="2292705"/>
    <lineage>
        <taxon>Bacteria</taxon>
        <taxon>Bacillati</taxon>
        <taxon>Bacillota</taxon>
        <taxon>Bacilli</taxon>
        <taxon>Bacillales</taxon>
        <taxon>Paenibacillaceae</taxon>
        <taxon>Paenibacillus</taxon>
    </lineage>
</organism>
<reference evidence="1 2" key="1">
    <citation type="submission" date="2018-08" db="EMBL/GenBank/DDBJ databases">
        <title>Paenibacillus sp. M4BSY-1, whole genome shotgun sequence.</title>
        <authorList>
            <person name="Tuo L."/>
        </authorList>
    </citation>
    <scope>NUCLEOTIDE SEQUENCE [LARGE SCALE GENOMIC DNA]</scope>
    <source>
        <strain evidence="1 2">M4BSY-1</strain>
    </source>
</reference>
<dbReference type="EMBL" id="QUBQ01000004">
    <property type="protein sequence ID" value="REK71864.1"/>
    <property type="molecule type" value="Genomic_DNA"/>
</dbReference>
<dbReference type="CDD" id="cd09606">
    <property type="entry name" value="M3B_PepF"/>
    <property type="match status" value="1"/>
</dbReference>
<dbReference type="AlphaFoldDB" id="A0A371P7E7"/>
<evidence type="ECO:0000313" key="1">
    <source>
        <dbReference type="EMBL" id="REK71864.1"/>
    </source>
</evidence>
<keyword evidence="2" id="KW-1185">Reference proteome</keyword>
<dbReference type="RefSeq" id="WP_116048164.1">
    <property type="nucleotide sequence ID" value="NZ_QUBQ01000004.1"/>
</dbReference>
<comment type="caution">
    <text evidence="1">The sequence shown here is derived from an EMBL/GenBank/DDBJ whole genome shotgun (WGS) entry which is preliminary data.</text>
</comment>
<dbReference type="SUPFAM" id="SSF55486">
    <property type="entry name" value="Metalloproteases ('zincins'), catalytic domain"/>
    <property type="match status" value="1"/>
</dbReference>
<proteinExistence type="predicted"/>
<dbReference type="OrthoDB" id="9762795at2"/>
<gene>
    <name evidence="1" type="ORF">DX130_19340</name>
</gene>
<protein>
    <submittedName>
        <fullName evidence="1">M3 family oligoendopeptidase</fullName>
    </submittedName>
</protein>
<dbReference type="Gene3D" id="1.10.1370.30">
    <property type="match status" value="1"/>
</dbReference>